<accession>A0ABV1IDD0</accession>
<evidence type="ECO:0000313" key="2">
    <source>
        <dbReference type="Proteomes" id="UP001478817"/>
    </source>
</evidence>
<sequence>MALFDSSHVIDGLEAADQDAVFEALAQKAVELGVTSDASAVVADLRARGISGEFCLEPSSSIMSCYSCHKFNSKVEPQSSN</sequence>
<proteinExistence type="predicted"/>
<comment type="caution">
    <text evidence="1">The sequence shown here is derived from an EMBL/GenBank/DDBJ whole genome shotgun (WGS) entry which is preliminary data.</text>
</comment>
<dbReference type="EMBL" id="JBBNGS010000001">
    <property type="protein sequence ID" value="MEQ2636893.1"/>
    <property type="molecule type" value="Genomic_DNA"/>
</dbReference>
<keyword evidence="2" id="KW-1185">Reference proteome</keyword>
<reference evidence="1 2" key="1">
    <citation type="submission" date="2024-04" db="EMBL/GenBank/DDBJ databases">
        <title>Human intestinal bacterial collection.</title>
        <authorList>
            <person name="Pauvert C."/>
            <person name="Hitch T.C.A."/>
            <person name="Clavel T."/>
        </authorList>
    </citation>
    <scope>NUCLEOTIDE SEQUENCE [LARGE SCALE GENOMIC DNA]</scope>
    <source>
        <strain evidence="1 2">CLA-AA-H197</strain>
    </source>
</reference>
<organism evidence="1 2">
    <name type="scientific">Paratractidigestivibacter faecalis</name>
    <dbReference type="NCBI Taxonomy" id="2292441"/>
    <lineage>
        <taxon>Bacteria</taxon>
        <taxon>Bacillati</taxon>
        <taxon>Actinomycetota</taxon>
        <taxon>Coriobacteriia</taxon>
        <taxon>Coriobacteriales</taxon>
        <taxon>Atopobiaceae</taxon>
        <taxon>Paratractidigestivibacter</taxon>
    </lineage>
</organism>
<name>A0ABV1IDD0_9ACTN</name>
<dbReference type="Proteomes" id="UP001478817">
    <property type="component" value="Unassembled WGS sequence"/>
</dbReference>
<evidence type="ECO:0000313" key="1">
    <source>
        <dbReference type="EMBL" id="MEQ2636893.1"/>
    </source>
</evidence>
<protein>
    <submittedName>
        <fullName evidence="1">Uncharacterized protein</fullName>
    </submittedName>
</protein>
<gene>
    <name evidence="1" type="ORF">AAAT05_00790</name>
</gene>
<dbReference type="RefSeq" id="WP_349181241.1">
    <property type="nucleotide sequence ID" value="NZ_JBBNGS010000001.1"/>
</dbReference>